<keyword evidence="3" id="KW-1185">Reference proteome</keyword>
<dbReference type="AlphaFoldDB" id="A0A084WM79"/>
<gene>
    <name evidence="1" type="ORF">ZHAS_00019377</name>
</gene>
<organism evidence="1">
    <name type="scientific">Anopheles sinensis</name>
    <name type="common">Mosquito</name>
    <dbReference type="NCBI Taxonomy" id="74873"/>
    <lineage>
        <taxon>Eukaryota</taxon>
        <taxon>Metazoa</taxon>
        <taxon>Ecdysozoa</taxon>
        <taxon>Arthropoda</taxon>
        <taxon>Hexapoda</taxon>
        <taxon>Insecta</taxon>
        <taxon>Pterygota</taxon>
        <taxon>Neoptera</taxon>
        <taxon>Endopterygota</taxon>
        <taxon>Diptera</taxon>
        <taxon>Nematocera</taxon>
        <taxon>Culicoidea</taxon>
        <taxon>Culicidae</taxon>
        <taxon>Anophelinae</taxon>
        <taxon>Anopheles</taxon>
    </lineage>
</organism>
<reference evidence="2" key="2">
    <citation type="submission" date="2020-05" db="UniProtKB">
        <authorList>
            <consortium name="EnsemblMetazoa"/>
        </authorList>
    </citation>
    <scope>IDENTIFICATION</scope>
</reference>
<accession>A0A084WM79</accession>
<dbReference type="EnsemblMetazoa" id="ASIC019377-RA">
    <property type="protein sequence ID" value="ASIC019377-PA"/>
    <property type="gene ID" value="ASIC019377"/>
</dbReference>
<reference evidence="1 3" key="1">
    <citation type="journal article" date="2014" name="BMC Genomics">
        <title>Genome sequence of Anopheles sinensis provides insight into genetics basis of mosquito competence for malaria parasites.</title>
        <authorList>
            <person name="Zhou D."/>
            <person name="Zhang D."/>
            <person name="Ding G."/>
            <person name="Shi L."/>
            <person name="Hou Q."/>
            <person name="Ye Y."/>
            <person name="Xu Y."/>
            <person name="Zhou H."/>
            <person name="Xiong C."/>
            <person name="Li S."/>
            <person name="Yu J."/>
            <person name="Hong S."/>
            <person name="Yu X."/>
            <person name="Zou P."/>
            <person name="Chen C."/>
            <person name="Chang X."/>
            <person name="Wang W."/>
            <person name="Lv Y."/>
            <person name="Sun Y."/>
            <person name="Ma L."/>
            <person name="Shen B."/>
            <person name="Zhu C."/>
        </authorList>
    </citation>
    <scope>NUCLEOTIDE SEQUENCE [LARGE SCALE GENOMIC DNA]</scope>
</reference>
<evidence type="ECO:0000313" key="3">
    <source>
        <dbReference type="Proteomes" id="UP000030765"/>
    </source>
</evidence>
<dbReference type="Proteomes" id="UP000030765">
    <property type="component" value="Unassembled WGS sequence"/>
</dbReference>
<dbReference type="EMBL" id="ATLV01024391">
    <property type="status" value="NOT_ANNOTATED_CDS"/>
    <property type="molecule type" value="Genomic_DNA"/>
</dbReference>
<sequence>MAVIVRPLHGKGALATQRAKRQRRVSVGVRFGVHPFVVPACASESSRVCEIVSGKKE</sequence>
<evidence type="ECO:0000313" key="2">
    <source>
        <dbReference type="EnsemblMetazoa" id="ASIC019377-PA"/>
    </source>
</evidence>
<proteinExistence type="predicted"/>
<name>A0A084WM79_ANOSI</name>
<protein>
    <submittedName>
        <fullName evidence="1 2">Uncharacterized protein</fullName>
    </submittedName>
</protein>
<dbReference type="VEuPathDB" id="VectorBase:ASIC019377"/>
<evidence type="ECO:0000313" key="1">
    <source>
        <dbReference type="EMBL" id="KFB51323.1"/>
    </source>
</evidence>
<dbReference type="EMBL" id="KE525351">
    <property type="protein sequence ID" value="KFB51323.1"/>
    <property type="molecule type" value="Genomic_DNA"/>
</dbReference>